<dbReference type="Proteomes" id="UP000193870">
    <property type="component" value="Unassembled WGS sequence"/>
</dbReference>
<dbReference type="GO" id="GO:0008999">
    <property type="term" value="F:protein-N-terminal-alanine acetyltransferase activity"/>
    <property type="evidence" value="ECO:0007669"/>
    <property type="project" value="TreeGrafter"/>
</dbReference>
<accession>A0A1Y5S9B3</accession>
<dbReference type="SUPFAM" id="SSF55729">
    <property type="entry name" value="Acyl-CoA N-acyltransferases (Nat)"/>
    <property type="match status" value="1"/>
</dbReference>
<dbReference type="Pfam" id="PF13302">
    <property type="entry name" value="Acetyltransf_3"/>
    <property type="match status" value="1"/>
</dbReference>
<keyword evidence="3" id="KW-1185">Reference proteome</keyword>
<dbReference type="AlphaFoldDB" id="A0A1Y5S9B3"/>
<evidence type="ECO:0000259" key="1">
    <source>
        <dbReference type="PROSITE" id="PS51186"/>
    </source>
</evidence>
<proteinExistence type="predicted"/>
<dbReference type="InterPro" id="IPR051908">
    <property type="entry name" value="Ribosomal_N-acetyltransferase"/>
</dbReference>
<dbReference type="PROSITE" id="PS51186">
    <property type="entry name" value="GNAT"/>
    <property type="match status" value="1"/>
</dbReference>
<dbReference type="EMBL" id="FWFV01000003">
    <property type="protein sequence ID" value="SLN35398.1"/>
    <property type="molecule type" value="Genomic_DNA"/>
</dbReference>
<reference evidence="2 3" key="1">
    <citation type="submission" date="2017-03" db="EMBL/GenBank/DDBJ databases">
        <authorList>
            <person name="Afonso C.L."/>
            <person name="Miller P.J."/>
            <person name="Scott M.A."/>
            <person name="Spackman E."/>
            <person name="Goraichik I."/>
            <person name="Dimitrov K.M."/>
            <person name="Suarez D.L."/>
            <person name="Swayne D.E."/>
        </authorList>
    </citation>
    <scope>NUCLEOTIDE SEQUENCE [LARGE SCALE GENOMIC DNA]</scope>
    <source>
        <strain evidence="2 3">CECT 7066</strain>
    </source>
</reference>
<feature type="domain" description="N-acetyltransferase" evidence="1">
    <location>
        <begin position="34"/>
        <end position="177"/>
    </location>
</feature>
<dbReference type="OrthoDB" id="5295305at2"/>
<evidence type="ECO:0000313" key="3">
    <source>
        <dbReference type="Proteomes" id="UP000193870"/>
    </source>
</evidence>
<name>A0A1Y5S9B3_9RHOB</name>
<gene>
    <name evidence="2" type="ORF">PAM7066_01479</name>
</gene>
<evidence type="ECO:0000313" key="2">
    <source>
        <dbReference type="EMBL" id="SLN35398.1"/>
    </source>
</evidence>
<dbReference type="InterPro" id="IPR016181">
    <property type="entry name" value="Acyl_CoA_acyltransferase"/>
</dbReference>
<dbReference type="InterPro" id="IPR000182">
    <property type="entry name" value="GNAT_dom"/>
</dbReference>
<dbReference type="STRING" id="315423.SAMN04488020_103199"/>
<dbReference type="PANTHER" id="PTHR43441:SF2">
    <property type="entry name" value="FAMILY ACETYLTRANSFERASE, PUTATIVE (AFU_ORTHOLOGUE AFUA_7G00850)-RELATED"/>
    <property type="match status" value="1"/>
</dbReference>
<protein>
    <recommendedName>
        <fullName evidence="1">N-acetyltransferase domain-containing protein</fullName>
    </recommendedName>
</protein>
<organism evidence="2 3">
    <name type="scientific">Palleronia marisminoris</name>
    <dbReference type="NCBI Taxonomy" id="315423"/>
    <lineage>
        <taxon>Bacteria</taxon>
        <taxon>Pseudomonadati</taxon>
        <taxon>Pseudomonadota</taxon>
        <taxon>Alphaproteobacteria</taxon>
        <taxon>Rhodobacterales</taxon>
        <taxon>Roseobacteraceae</taxon>
        <taxon>Palleronia</taxon>
    </lineage>
</organism>
<dbReference type="GO" id="GO:1990189">
    <property type="term" value="F:protein N-terminal-serine acetyltransferase activity"/>
    <property type="evidence" value="ECO:0007669"/>
    <property type="project" value="TreeGrafter"/>
</dbReference>
<sequence length="216" mass="25050">MDLADWTPRPKPARVSMEGRYVRLEPLEAAHADMLFLAASGQGSEERFRWLPETPPDRAAFDVWLEGASTSPDPLFFAVVDQATGRAEGRQALMRMEPAHGTCEIGHIMWGAALQRTRMATEALFLFADQIFGLGYRRFEWKCNDLNVPSKRAAERFGFRFEGVFRQHMVVKGANRDTAWFAMTDRDWQQVKHVYEKWLSPDNFDHDRQQRKPLRF</sequence>
<dbReference type="Gene3D" id="3.40.630.30">
    <property type="match status" value="1"/>
</dbReference>
<dbReference type="FunFam" id="3.40.630.30:FF:000047">
    <property type="entry name" value="Acetyltransferase, GNAT family"/>
    <property type="match status" value="1"/>
</dbReference>
<dbReference type="PANTHER" id="PTHR43441">
    <property type="entry name" value="RIBOSOMAL-PROTEIN-SERINE ACETYLTRANSFERASE"/>
    <property type="match status" value="1"/>
</dbReference>